<dbReference type="Pfam" id="PF01266">
    <property type="entry name" value="DAO"/>
    <property type="match status" value="1"/>
</dbReference>
<dbReference type="InterPro" id="IPR006076">
    <property type="entry name" value="FAD-dep_OxRdtase"/>
</dbReference>
<protein>
    <recommendedName>
        <fullName evidence="2">FAD dependent oxidoreductase domain-containing protein</fullName>
    </recommendedName>
</protein>
<dbReference type="GO" id="GO:0005737">
    <property type="term" value="C:cytoplasm"/>
    <property type="evidence" value="ECO:0007669"/>
    <property type="project" value="TreeGrafter"/>
</dbReference>
<dbReference type="EMBL" id="CADCWN010000295">
    <property type="protein sequence ID" value="CAA9585334.1"/>
    <property type="molecule type" value="Genomic_DNA"/>
</dbReference>
<proteinExistence type="predicted"/>
<feature type="domain" description="FAD dependent oxidoreductase" evidence="2">
    <location>
        <begin position="11"/>
        <end position="355"/>
    </location>
</feature>
<evidence type="ECO:0000256" key="1">
    <source>
        <dbReference type="ARBA" id="ARBA00023002"/>
    </source>
</evidence>
<dbReference type="SUPFAM" id="SSF51905">
    <property type="entry name" value="FAD/NAD(P)-binding domain"/>
    <property type="match status" value="1"/>
</dbReference>
<dbReference type="Gene3D" id="3.30.9.10">
    <property type="entry name" value="D-Amino Acid Oxidase, subunit A, domain 2"/>
    <property type="match status" value="1"/>
</dbReference>
<keyword evidence="1" id="KW-0560">Oxidoreductase</keyword>
<reference evidence="3" key="1">
    <citation type="submission" date="2020-02" db="EMBL/GenBank/DDBJ databases">
        <authorList>
            <person name="Meier V. D."/>
        </authorList>
    </citation>
    <scope>NUCLEOTIDE SEQUENCE</scope>
    <source>
        <strain evidence="3">AVDCRST_MAG18</strain>
    </source>
</reference>
<organism evidence="3">
    <name type="scientific">uncultured Thermomicrobiales bacterium</name>
    <dbReference type="NCBI Taxonomy" id="1645740"/>
    <lineage>
        <taxon>Bacteria</taxon>
        <taxon>Pseudomonadati</taxon>
        <taxon>Thermomicrobiota</taxon>
        <taxon>Thermomicrobia</taxon>
        <taxon>Thermomicrobiales</taxon>
        <taxon>environmental samples</taxon>
    </lineage>
</organism>
<dbReference type="AlphaFoldDB" id="A0A6J4VU00"/>
<evidence type="ECO:0000313" key="3">
    <source>
        <dbReference type="EMBL" id="CAA9585334.1"/>
    </source>
</evidence>
<accession>A0A6J4VU00</accession>
<dbReference type="PANTHER" id="PTHR13847">
    <property type="entry name" value="SARCOSINE DEHYDROGENASE-RELATED"/>
    <property type="match status" value="1"/>
</dbReference>
<name>A0A6J4VU00_9BACT</name>
<dbReference type="InterPro" id="IPR036188">
    <property type="entry name" value="FAD/NAD-bd_sf"/>
</dbReference>
<sequence>MSGNGGAGAEVVVIGGGIVGTATAYRLAEGGARVTLVDAGELGRGTSASSFAWLNSAHKRPRAYHDLNVAGMAEHAALGREFGAAPWLHSVGGLSWSVTAAGQEGLRRDAARQAGWGYRTEAITTGRATRELEPGLAVDPTIVPEFWYAPDEGWVDVPTLIRHFLDRATALGTTIRTHEAVVTIEQTGGRATGVRLASGATLAADALVNCAGPRADEVAALLGWSLPLDRQPGLLAITGPTRPSGRCVCHADAITFRPDPGGGLVLAHAEDLDRTVSADTPTDPPPAACTEALARAARSYPSVAAAGIAAARIGVRPLPRDGVSIVGLIPGHTNAYVAVTHSGVTLGPLLGRLLAGEIMGAGEAAQLAPFCPARFTAGASRESCRES</sequence>
<dbReference type="Gene3D" id="3.50.50.60">
    <property type="entry name" value="FAD/NAD(P)-binding domain"/>
    <property type="match status" value="1"/>
</dbReference>
<gene>
    <name evidence="3" type="ORF">AVDCRST_MAG18-3747</name>
</gene>
<dbReference type="GO" id="GO:0016491">
    <property type="term" value="F:oxidoreductase activity"/>
    <property type="evidence" value="ECO:0007669"/>
    <property type="project" value="UniProtKB-KW"/>
</dbReference>
<evidence type="ECO:0000259" key="2">
    <source>
        <dbReference type="Pfam" id="PF01266"/>
    </source>
</evidence>
<dbReference type="PANTHER" id="PTHR13847:SF289">
    <property type="entry name" value="GLYCINE OXIDASE"/>
    <property type="match status" value="1"/>
</dbReference>